<evidence type="ECO:0000313" key="4">
    <source>
        <dbReference type="Proteomes" id="UP001605036"/>
    </source>
</evidence>
<dbReference type="Proteomes" id="UP001605036">
    <property type="component" value="Unassembled WGS sequence"/>
</dbReference>
<keyword evidence="4" id="KW-1185">Reference proteome</keyword>
<dbReference type="SUPFAM" id="SSF56112">
    <property type="entry name" value="Protein kinase-like (PK-like)"/>
    <property type="match status" value="1"/>
</dbReference>
<dbReference type="InterPro" id="IPR000719">
    <property type="entry name" value="Prot_kinase_dom"/>
</dbReference>
<sequence>MSATLVGTDIVVLFRIVYFCLTVICKIWPSFKPVGGRISRQIPCSIYSTYKACQLRVLFVKDEAEKERIWEEQHQKAADKVYALCYDLKGFFLKTAQLLAKPDLSPMAWVKRLIVLCDQAPQTPYSEILKVLEEELGRPFSDIFERFDEHPLGSASVAQVHRARVKGTKGDVAVKVQHPGAHELMMTDIRNQKIFAHFLQRFDLHFDLMSIMEELEQQVEYEFDFRKEADAMDKIGNSLAAANRGRSPITVPRSVPGMVTRRVLVMDFLEGTPIMLLADEMKRKGINPDGRIAKLAKRNILRDLSSAYGQMILSDGFFQADPHPGNILINKRGKVSLLDYGQTKELSEELRLGYANVILALANSNSDEVGSAFRSLGIKTSSHGEGGEDPAKLHMLAQLLFDTKMPDGWEIANPFGENSLLRSIKVEKLPKELFFIVRVAQLLRGLSVGMGVPFSVSEHWKPLAMEALKNSSSARVYDSEIGVNSGDFPLRELAWERRRRLRKNGLFQAVAKVSHG</sequence>
<dbReference type="InterPro" id="IPR051130">
    <property type="entry name" value="Mito_struct-func_regulator"/>
</dbReference>
<protein>
    <recommendedName>
        <fullName evidence="2">Protein kinase domain-containing protein</fullName>
    </recommendedName>
</protein>
<evidence type="ECO:0000256" key="1">
    <source>
        <dbReference type="SAM" id="Phobius"/>
    </source>
</evidence>
<keyword evidence="1" id="KW-0472">Membrane</keyword>
<dbReference type="AlphaFoldDB" id="A0ABD1XT57"/>
<dbReference type="CDD" id="cd05121">
    <property type="entry name" value="ABC1_ADCK3-like"/>
    <property type="match status" value="1"/>
</dbReference>
<dbReference type="InterPro" id="IPR011009">
    <property type="entry name" value="Kinase-like_dom_sf"/>
</dbReference>
<feature type="domain" description="Protein kinase" evidence="2">
    <location>
        <begin position="146"/>
        <end position="491"/>
    </location>
</feature>
<evidence type="ECO:0000313" key="3">
    <source>
        <dbReference type="EMBL" id="KAL2612142.1"/>
    </source>
</evidence>
<keyword evidence="1" id="KW-1133">Transmembrane helix</keyword>
<dbReference type="InterPro" id="IPR004147">
    <property type="entry name" value="ABC1_dom"/>
</dbReference>
<name>A0ABD1XT57_9MARC</name>
<keyword evidence="1" id="KW-0812">Transmembrane</keyword>
<dbReference type="Pfam" id="PF03109">
    <property type="entry name" value="ABC1"/>
    <property type="match status" value="1"/>
</dbReference>
<dbReference type="EMBL" id="JBHFFA010000007">
    <property type="protein sequence ID" value="KAL2612142.1"/>
    <property type="molecule type" value="Genomic_DNA"/>
</dbReference>
<dbReference type="PANTHER" id="PTHR43173:SF12">
    <property type="entry name" value="PROTEIN KINASE SUPERFAMILY PROTEIN"/>
    <property type="match status" value="1"/>
</dbReference>
<evidence type="ECO:0000259" key="2">
    <source>
        <dbReference type="PROSITE" id="PS50011"/>
    </source>
</evidence>
<accession>A0ABD1XT57</accession>
<gene>
    <name evidence="3" type="ORF">R1flu_023834</name>
</gene>
<reference evidence="3 4" key="1">
    <citation type="submission" date="2024-09" db="EMBL/GenBank/DDBJ databases">
        <title>Chromosome-scale assembly of Riccia fluitans.</title>
        <authorList>
            <person name="Paukszto L."/>
            <person name="Sawicki J."/>
            <person name="Karawczyk K."/>
            <person name="Piernik-Szablinska J."/>
            <person name="Szczecinska M."/>
            <person name="Mazdziarz M."/>
        </authorList>
    </citation>
    <scope>NUCLEOTIDE SEQUENCE [LARGE SCALE GENOMIC DNA]</scope>
    <source>
        <strain evidence="3">Rf_01</strain>
        <tissue evidence="3">Aerial parts of the thallus</tissue>
    </source>
</reference>
<proteinExistence type="predicted"/>
<dbReference type="PROSITE" id="PS50011">
    <property type="entry name" value="PROTEIN_KINASE_DOM"/>
    <property type="match status" value="1"/>
</dbReference>
<comment type="caution">
    <text evidence="3">The sequence shown here is derived from an EMBL/GenBank/DDBJ whole genome shotgun (WGS) entry which is preliminary data.</text>
</comment>
<feature type="transmembrane region" description="Helical" evidence="1">
    <location>
        <begin position="12"/>
        <end position="31"/>
    </location>
</feature>
<organism evidence="3 4">
    <name type="scientific">Riccia fluitans</name>
    <dbReference type="NCBI Taxonomy" id="41844"/>
    <lineage>
        <taxon>Eukaryota</taxon>
        <taxon>Viridiplantae</taxon>
        <taxon>Streptophyta</taxon>
        <taxon>Embryophyta</taxon>
        <taxon>Marchantiophyta</taxon>
        <taxon>Marchantiopsida</taxon>
        <taxon>Marchantiidae</taxon>
        <taxon>Marchantiales</taxon>
        <taxon>Ricciaceae</taxon>
        <taxon>Riccia</taxon>
    </lineage>
</organism>
<dbReference type="PANTHER" id="PTHR43173">
    <property type="entry name" value="ABC1 FAMILY PROTEIN"/>
    <property type="match status" value="1"/>
</dbReference>